<sequence length="196" mass="21836">MSVSEIQTVGLLLEPESILRETHRIQGLVYLFTLQGSGQAPLWYTPEKITVPKAWFTGSTCLALASSLEYILEVFLSYFFYSCSSILPPLRHRSVKKWKSERHLLVAVRAAAAGGRRREGRHALSPIGPSAYRQPFKSLRPRKYLTSANESGSIGSNACTFRGIVSCDRGDAAQRTAPYGGRGLDEVTRRLRRDDC</sequence>
<accession>A0A4C1SZN5</accession>
<protein>
    <submittedName>
        <fullName evidence="1">Uncharacterized protein</fullName>
    </submittedName>
</protein>
<gene>
    <name evidence="1" type="ORF">EVAR_4770_1</name>
</gene>
<dbReference type="Proteomes" id="UP000299102">
    <property type="component" value="Unassembled WGS sequence"/>
</dbReference>
<proteinExistence type="predicted"/>
<organism evidence="1 2">
    <name type="scientific">Eumeta variegata</name>
    <name type="common">Bagworm moth</name>
    <name type="synonym">Eumeta japonica</name>
    <dbReference type="NCBI Taxonomy" id="151549"/>
    <lineage>
        <taxon>Eukaryota</taxon>
        <taxon>Metazoa</taxon>
        <taxon>Ecdysozoa</taxon>
        <taxon>Arthropoda</taxon>
        <taxon>Hexapoda</taxon>
        <taxon>Insecta</taxon>
        <taxon>Pterygota</taxon>
        <taxon>Neoptera</taxon>
        <taxon>Endopterygota</taxon>
        <taxon>Lepidoptera</taxon>
        <taxon>Glossata</taxon>
        <taxon>Ditrysia</taxon>
        <taxon>Tineoidea</taxon>
        <taxon>Psychidae</taxon>
        <taxon>Oiketicinae</taxon>
        <taxon>Eumeta</taxon>
    </lineage>
</organism>
<dbReference type="EMBL" id="BGZK01000026">
    <property type="protein sequence ID" value="GBP07395.1"/>
    <property type="molecule type" value="Genomic_DNA"/>
</dbReference>
<keyword evidence="2" id="KW-1185">Reference proteome</keyword>
<evidence type="ECO:0000313" key="2">
    <source>
        <dbReference type="Proteomes" id="UP000299102"/>
    </source>
</evidence>
<comment type="caution">
    <text evidence="1">The sequence shown here is derived from an EMBL/GenBank/DDBJ whole genome shotgun (WGS) entry which is preliminary data.</text>
</comment>
<dbReference type="AlphaFoldDB" id="A0A4C1SZN5"/>
<name>A0A4C1SZN5_EUMVA</name>
<evidence type="ECO:0000313" key="1">
    <source>
        <dbReference type="EMBL" id="GBP07395.1"/>
    </source>
</evidence>
<reference evidence="1 2" key="1">
    <citation type="journal article" date="2019" name="Commun. Biol.">
        <title>The bagworm genome reveals a unique fibroin gene that provides high tensile strength.</title>
        <authorList>
            <person name="Kono N."/>
            <person name="Nakamura H."/>
            <person name="Ohtoshi R."/>
            <person name="Tomita M."/>
            <person name="Numata K."/>
            <person name="Arakawa K."/>
        </authorList>
    </citation>
    <scope>NUCLEOTIDE SEQUENCE [LARGE SCALE GENOMIC DNA]</scope>
</reference>